<feature type="region of interest" description="Disordered" evidence="1">
    <location>
        <begin position="1"/>
        <end position="152"/>
    </location>
</feature>
<protein>
    <recommendedName>
        <fullName evidence="2">DUF8004 domain-containing protein</fullName>
    </recommendedName>
</protein>
<feature type="region of interest" description="Disordered" evidence="1">
    <location>
        <begin position="794"/>
        <end position="820"/>
    </location>
</feature>
<dbReference type="HOGENOM" id="CLU_005053_2_1_1"/>
<dbReference type="RefSeq" id="XP_016227597.1">
    <property type="nucleotide sequence ID" value="XM_016368079.1"/>
</dbReference>
<feature type="compositionally biased region" description="Low complexity" evidence="1">
    <location>
        <begin position="119"/>
        <end position="132"/>
    </location>
</feature>
<dbReference type="Proteomes" id="UP000054302">
    <property type="component" value="Unassembled WGS sequence"/>
</dbReference>
<dbReference type="GeneID" id="27321450"/>
<evidence type="ECO:0000313" key="3">
    <source>
        <dbReference type="EMBL" id="KIV96023.1"/>
    </source>
</evidence>
<accession>A0A0D2AAV2</accession>
<feature type="compositionally biased region" description="Polar residues" evidence="1">
    <location>
        <begin position="21"/>
        <end position="32"/>
    </location>
</feature>
<dbReference type="AlphaFoldDB" id="A0A0D2AAV2"/>
<sequence length="878" mass="97637">MTKRISSLFTLSRDSRPPTPDSHQIDSPQYTHSPDHVSPYGGNRLHKHRFTASSDIDLANDMSPLQPPPFLTDTVPQRPSSRQYSGPDRRTVSRDSSPHSQAGSFSRPQTPNVLIPVGSSASPARSPTPTSAKVSKKKSWLPGRSDKHKFPDGPTTAQAWIAGLRDHVAYDLTPLLNGERVSELWNESGDTVMYLFPPSSGKGPSFRVDSALLLDSRALVNLRAQSPAAPVFTNSDLPQVQTAFSNLSIDPQRSRPSSQQSSTYQPSMNFSVPNIMTSVGQEKHVYLPLGFDANLYHASVPINGDDLELVVLYRNFFAFLAGGALVATPRQPTLFAIFTCISTLLKRFCFSNADGATFGHIPATSFAGYCDELKLADVRTSREKTIEAIVLGETMRSWQLYNEGFTHAVGRLHDIKSIKSPKYEKMSPVTINRLERASLDIEQRLMTLRTKLDDFDFPSMFAGIANSQSSTEAKLVRFKEWKAGFLDFRRFIISHYRRRYGAWPPKASSKKNNFEESGLNRILLNELYKDFTDMYDTLVDRSSLTPRTADMPSMGEDAESQDMNESIQHAIRRVESEYDRATPPVMPPIPFDTPLVPQFAHSFNRTHVVVSDPTLMQSKKLSSSEVNEVLLGSYNRDNINASAFIQDFFHYERRLGQGKTLDQIVDARCGQWLFMYAVLQSLPMAVVDARDLKFTESVEYFLCVGPRGGKPWMREDHSTSRAWYNVSSGGGIVNLPADQIDHSVEGIYRRSHCWTVASKWVGVTKSPPLPPLHPAESLPPPHLPGANFTSPYLTCHQSPYSSPQPSPRFPPASIPTEASAPPSLAKIRSHLELGLEAVSEPPPEATVKPTASFNPNLTFDDILGETTESQTKGKKSKK</sequence>
<feature type="compositionally biased region" description="Pro residues" evidence="1">
    <location>
        <begin position="802"/>
        <end position="813"/>
    </location>
</feature>
<dbReference type="PANTHER" id="PTHR39601">
    <property type="entry name" value="CHORIOGENIN HMINOR"/>
    <property type="match status" value="1"/>
</dbReference>
<keyword evidence="4" id="KW-1185">Reference proteome</keyword>
<gene>
    <name evidence="3" type="ORF">PV10_03605</name>
</gene>
<dbReference type="EMBL" id="KN847521">
    <property type="protein sequence ID" value="KIV96023.1"/>
    <property type="molecule type" value="Genomic_DNA"/>
</dbReference>
<organism evidence="3 4">
    <name type="scientific">Exophiala mesophila</name>
    <name type="common">Black yeast-like fungus</name>
    <dbReference type="NCBI Taxonomy" id="212818"/>
    <lineage>
        <taxon>Eukaryota</taxon>
        <taxon>Fungi</taxon>
        <taxon>Dikarya</taxon>
        <taxon>Ascomycota</taxon>
        <taxon>Pezizomycotina</taxon>
        <taxon>Eurotiomycetes</taxon>
        <taxon>Chaetothyriomycetidae</taxon>
        <taxon>Chaetothyriales</taxon>
        <taxon>Herpotrichiellaceae</taxon>
        <taxon>Exophiala</taxon>
    </lineage>
</organism>
<dbReference type="InterPro" id="IPR058317">
    <property type="entry name" value="DUF8004"/>
</dbReference>
<name>A0A0D2AAV2_EXOME</name>
<reference evidence="3 4" key="1">
    <citation type="submission" date="2015-01" db="EMBL/GenBank/DDBJ databases">
        <title>The Genome Sequence of Exophiala mesophila CBS40295.</title>
        <authorList>
            <consortium name="The Broad Institute Genomics Platform"/>
            <person name="Cuomo C."/>
            <person name="de Hoog S."/>
            <person name="Gorbushina A."/>
            <person name="Stielow B."/>
            <person name="Teixiera M."/>
            <person name="Abouelleil A."/>
            <person name="Chapman S.B."/>
            <person name="Priest M."/>
            <person name="Young S.K."/>
            <person name="Wortman J."/>
            <person name="Nusbaum C."/>
            <person name="Birren B."/>
        </authorList>
    </citation>
    <scope>NUCLEOTIDE SEQUENCE [LARGE SCALE GENOMIC DNA]</scope>
    <source>
        <strain evidence="3 4">CBS 40295</strain>
    </source>
</reference>
<dbReference type="Pfam" id="PF26013">
    <property type="entry name" value="DUF8004"/>
    <property type="match status" value="1"/>
</dbReference>
<feature type="compositionally biased region" description="Polar residues" evidence="1">
    <location>
        <begin position="1"/>
        <end position="12"/>
    </location>
</feature>
<evidence type="ECO:0000256" key="1">
    <source>
        <dbReference type="SAM" id="MobiDB-lite"/>
    </source>
</evidence>
<feature type="compositionally biased region" description="Basic and acidic residues" evidence="1">
    <location>
        <begin position="87"/>
        <end position="97"/>
    </location>
</feature>
<evidence type="ECO:0000313" key="4">
    <source>
        <dbReference type="Proteomes" id="UP000054302"/>
    </source>
</evidence>
<feature type="domain" description="DUF8004" evidence="2">
    <location>
        <begin position="364"/>
        <end position="457"/>
    </location>
</feature>
<dbReference type="OrthoDB" id="5300331at2759"/>
<dbReference type="OMA" id="WIAGLDQ"/>
<evidence type="ECO:0000259" key="2">
    <source>
        <dbReference type="Pfam" id="PF26013"/>
    </source>
</evidence>
<feature type="region of interest" description="Disordered" evidence="1">
    <location>
        <begin position="834"/>
        <end position="878"/>
    </location>
</feature>
<dbReference type="PANTHER" id="PTHR39601:SF2">
    <property type="entry name" value="CHORIOGENIN HMINOR"/>
    <property type="match status" value="1"/>
</dbReference>
<feature type="compositionally biased region" description="Polar residues" evidence="1">
    <location>
        <begin position="74"/>
        <end position="84"/>
    </location>
</feature>
<dbReference type="VEuPathDB" id="FungiDB:PV10_03605"/>
<dbReference type="STRING" id="212818.A0A0D2AAV2"/>
<proteinExistence type="predicted"/>
<feature type="compositionally biased region" description="Polar residues" evidence="1">
    <location>
        <begin position="98"/>
        <end position="112"/>
    </location>
</feature>